<organism evidence="10 11">
    <name type="scientific">Strongylus vulgaris</name>
    <name type="common">Blood worm</name>
    <dbReference type="NCBI Taxonomy" id="40348"/>
    <lineage>
        <taxon>Eukaryota</taxon>
        <taxon>Metazoa</taxon>
        <taxon>Ecdysozoa</taxon>
        <taxon>Nematoda</taxon>
        <taxon>Chromadorea</taxon>
        <taxon>Rhabditida</taxon>
        <taxon>Rhabditina</taxon>
        <taxon>Rhabditomorpha</taxon>
        <taxon>Strongyloidea</taxon>
        <taxon>Strongylidae</taxon>
        <taxon>Strongylus</taxon>
    </lineage>
</organism>
<keyword evidence="6" id="KW-1015">Disulfide bond</keyword>
<feature type="domain" description="EGF-like" evidence="9">
    <location>
        <begin position="298"/>
        <end position="337"/>
    </location>
</feature>
<dbReference type="AlphaFoldDB" id="A0A3P7JHV3"/>
<sequence length="376" mass="41660">ICGGDVCNPEIATSCPDPEICEKTPYGNWRCSCPADLGWRDPHTGACKIGTRPAPTSESHDECNPAQQNTCGPNAKCIRGPEGEFICQCMAMCETPSPTNANHLELVTHLSPIPAMLGKRRSACEGPIQKIKSSPEMFNSLNNRLYVLVIDECSAGTHDCDVNARCTDTDESFICTCNPGFLDKSPDQTRKPGRVCTQLRNECLENRHNCSVNADCIDLADGFLCRCKEGFVDVSPNIKVFAGLECRALVDECASKTLNTCHEHAICIDTRDAYKCQCKEGYVDHDELRNPGRDCRKINQLCESGRHDCDKNAQCIERGTNDYECVCKPGFLDRSPLPHRPGGFINVLFINLNLRPYILFELSFHSSPYKIVALKI</sequence>
<keyword evidence="3 8" id="KW-0245">EGF-like domain</keyword>
<evidence type="ECO:0000256" key="2">
    <source>
        <dbReference type="ARBA" id="ARBA00022525"/>
    </source>
</evidence>
<evidence type="ECO:0000256" key="6">
    <source>
        <dbReference type="ARBA" id="ARBA00023157"/>
    </source>
</evidence>
<dbReference type="Pfam" id="PF12661">
    <property type="entry name" value="hEGF"/>
    <property type="match status" value="1"/>
</dbReference>
<feature type="domain" description="EGF-like" evidence="9">
    <location>
        <begin position="199"/>
        <end position="237"/>
    </location>
</feature>
<keyword evidence="4" id="KW-0732">Signal</keyword>
<evidence type="ECO:0000256" key="1">
    <source>
        <dbReference type="ARBA" id="ARBA00004613"/>
    </source>
</evidence>
<dbReference type="PANTHER" id="PTHR24040">
    <property type="entry name" value="LAMININ G-LIKE DOMAIN-CONTAINING PROTEIN"/>
    <property type="match status" value="1"/>
</dbReference>
<dbReference type="SUPFAM" id="SSF57184">
    <property type="entry name" value="Growth factor receptor domain"/>
    <property type="match status" value="1"/>
</dbReference>
<evidence type="ECO:0000256" key="4">
    <source>
        <dbReference type="ARBA" id="ARBA00022729"/>
    </source>
</evidence>
<dbReference type="InterPro" id="IPR000742">
    <property type="entry name" value="EGF"/>
</dbReference>
<proteinExistence type="predicted"/>
<name>A0A3P7JHV3_STRVU</name>
<dbReference type="OrthoDB" id="4405280at2759"/>
<accession>A0A3P7JHV3</accession>
<dbReference type="EMBL" id="UYYB01108586">
    <property type="protein sequence ID" value="VDM80423.1"/>
    <property type="molecule type" value="Genomic_DNA"/>
</dbReference>
<dbReference type="InterPro" id="IPR009030">
    <property type="entry name" value="Growth_fac_rcpt_cys_sf"/>
</dbReference>
<evidence type="ECO:0000256" key="8">
    <source>
        <dbReference type="PROSITE-ProRule" id="PRU00076"/>
    </source>
</evidence>
<evidence type="ECO:0000313" key="11">
    <source>
        <dbReference type="Proteomes" id="UP000270094"/>
    </source>
</evidence>
<comment type="caution">
    <text evidence="8">Lacks conserved residue(s) required for the propagation of feature annotation.</text>
</comment>
<protein>
    <recommendedName>
        <fullName evidence="9">EGF-like domain-containing protein</fullName>
    </recommendedName>
</protein>
<dbReference type="Proteomes" id="UP000270094">
    <property type="component" value="Unassembled WGS sequence"/>
</dbReference>
<dbReference type="PROSITE" id="PS50026">
    <property type="entry name" value="EGF_3"/>
    <property type="match status" value="4"/>
</dbReference>
<dbReference type="SMART" id="SM00181">
    <property type="entry name" value="EGF"/>
    <property type="match status" value="6"/>
</dbReference>
<comment type="subcellular location">
    <subcellularLocation>
        <location evidence="1">Secreted</location>
    </subcellularLocation>
</comment>
<evidence type="ECO:0000259" key="9">
    <source>
        <dbReference type="PROSITE" id="PS50026"/>
    </source>
</evidence>
<dbReference type="CDD" id="cd00054">
    <property type="entry name" value="EGF_CA"/>
    <property type="match status" value="2"/>
</dbReference>
<dbReference type="InterPro" id="IPR013032">
    <property type="entry name" value="EGF-like_CS"/>
</dbReference>
<dbReference type="InterPro" id="IPR051145">
    <property type="entry name" value="GAS-SHBG-PROS"/>
</dbReference>
<keyword evidence="7" id="KW-0325">Glycoprotein</keyword>
<dbReference type="FunFam" id="2.10.25.10:FF:000291">
    <property type="entry name" value="Transmembrane matrix receptor MUP-4"/>
    <property type="match status" value="1"/>
</dbReference>
<feature type="non-terminal residue" evidence="10">
    <location>
        <position position="1"/>
    </location>
</feature>
<keyword evidence="5" id="KW-0677">Repeat</keyword>
<evidence type="ECO:0000313" key="10">
    <source>
        <dbReference type="EMBL" id="VDM80423.1"/>
    </source>
</evidence>
<dbReference type="GO" id="GO:0005509">
    <property type="term" value="F:calcium ion binding"/>
    <property type="evidence" value="ECO:0007669"/>
    <property type="project" value="InterPro"/>
</dbReference>
<reference evidence="10 11" key="1">
    <citation type="submission" date="2018-11" db="EMBL/GenBank/DDBJ databases">
        <authorList>
            <consortium name="Pathogen Informatics"/>
        </authorList>
    </citation>
    <scope>NUCLEOTIDE SEQUENCE [LARGE SCALE GENOMIC DNA]</scope>
</reference>
<feature type="domain" description="EGF-like" evidence="9">
    <location>
        <begin position="249"/>
        <end position="288"/>
    </location>
</feature>
<dbReference type="InterPro" id="IPR024731">
    <property type="entry name" value="NELL2-like_EGF"/>
</dbReference>
<dbReference type="PANTHER" id="PTHR24040:SF13">
    <property type="entry name" value="FIBROPELLIN-1"/>
    <property type="match status" value="1"/>
</dbReference>
<dbReference type="GO" id="GO:0005576">
    <property type="term" value="C:extracellular region"/>
    <property type="evidence" value="ECO:0007669"/>
    <property type="project" value="UniProtKB-SubCell"/>
</dbReference>
<dbReference type="Pfam" id="PF00008">
    <property type="entry name" value="EGF"/>
    <property type="match status" value="1"/>
</dbReference>
<dbReference type="InterPro" id="IPR001881">
    <property type="entry name" value="EGF-like_Ca-bd_dom"/>
</dbReference>
<dbReference type="InterPro" id="IPR056590">
    <property type="entry name" value="Mua-3/Mup-4_EGF"/>
</dbReference>
<keyword evidence="2" id="KW-0964">Secreted</keyword>
<dbReference type="SMART" id="SM00179">
    <property type="entry name" value="EGF_CA"/>
    <property type="match status" value="3"/>
</dbReference>
<gene>
    <name evidence="10" type="ORF">SVUK_LOCUS15421</name>
</gene>
<evidence type="ECO:0000256" key="3">
    <source>
        <dbReference type="ARBA" id="ARBA00022536"/>
    </source>
</evidence>
<evidence type="ECO:0000256" key="7">
    <source>
        <dbReference type="ARBA" id="ARBA00023180"/>
    </source>
</evidence>
<dbReference type="InterPro" id="IPR000152">
    <property type="entry name" value="EGF-type_Asp/Asn_hydroxyl_site"/>
</dbReference>
<feature type="domain" description="EGF-like" evidence="9">
    <location>
        <begin position="149"/>
        <end position="187"/>
    </location>
</feature>
<dbReference type="SUPFAM" id="SSF57196">
    <property type="entry name" value="EGF/Laminin"/>
    <property type="match status" value="1"/>
</dbReference>
<dbReference type="Gene3D" id="2.10.25.10">
    <property type="entry name" value="Laminin"/>
    <property type="match status" value="5"/>
</dbReference>
<dbReference type="PROSITE" id="PS00010">
    <property type="entry name" value="ASX_HYDROXYL"/>
    <property type="match status" value="3"/>
</dbReference>
<dbReference type="Pfam" id="PF23427">
    <property type="entry name" value="EGF_4"/>
    <property type="match status" value="1"/>
</dbReference>
<evidence type="ECO:0000256" key="5">
    <source>
        <dbReference type="ARBA" id="ARBA00022737"/>
    </source>
</evidence>
<dbReference type="Pfam" id="PF12947">
    <property type="entry name" value="EGF_3"/>
    <property type="match status" value="2"/>
</dbReference>
<keyword evidence="11" id="KW-1185">Reference proteome</keyword>